<name>A0A5C5V440_9BACT</name>
<protein>
    <recommendedName>
        <fullName evidence="4">TIGR03790 family protein</fullName>
    </recommendedName>
</protein>
<dbReference type="InterPro" id="IPR022265">
    <property type="entry name" value="CHP03790"/>
</dbReference>
<evidence type="ECO:0000313" key="3">
    <source>
        <dbReference type="Proteomes" id="UP000316714"/>
    </source>
</evidence>
<dbReference type="NCBIfam" id="TIGR03790">
    <property type="entry name" value="TIGR03790 family protein"/>
    <property type="match status" value="1"/>
</dbReference>
<feature type="region of interest" description="Disordered" evidence="1">
    <location>
        <begin position="1"/>
        <end position="34"/>
    </location>
</feature>
<gene>
    <name evidence="2" type="ORF">KOR34_42280</name>
</gene>
<reference evidence="2 3" key="1">
    <citation type="submission" date="2019-02" db="EMBL/GenBank/DDBJ databases">
        <title>Deep-cultivation of Planctomycetes and their phenomic and genomic characterization uncovers novel biology.</title>
        <authorList>
            <person name="Wiegand S."/>
            <person name="Jogler M."/>
            <person name="Boedeker C."/>
            <person name="Pinto D."/>
            <person name="Vollmers J."/>
            <person name="Rivas-Marin E."/>
            <person name="Kohn T."/>
            <person name="Peeters S.H."/>
            <person name="Heuer A."/>
            <person name="Rast P."/>
            <person name="Oberbeckmann S."/>
            <person name="Bunk B."/>
            <person name="Jeske O."/>
            <person name="Meyerdierks A."/>
            <person name="Storesund J.E."/>
            <person name="Kallscheuer N."/>
            <person name="Luecker S."/>
            <person name="Lage O.M."/>
            <person name="Pohl T."/>
            <person name="Merkel B.J."/>
            <person name="Hornburger P."/>
            <person name="Mueller R.-W."/>
            <person name="Bruemmer F."/>
            <person name="Labrenz M."/>
            <person name="Spormann A.M."/>
            <person name="Op Den Camp H."/>
            <person name="Overmann J."/>
            <person name="Amann R."/>
            <person name="Jetten M.S.M."/>
            <person name="Mascher T."/>
            <person name="Medema M.H."/>
            <person name="Devos D.P."/>
            <person name="Kaster A.-K."/>
            <person name="Ovreas L."/>
            <person name="Rohde M."/>
            <person name="Galperin M.Y."/>
            <person name="Jogler C."/>
        </authorList>
    </citation>
    <scope>NUCLEOTIDE SEQUENCE [LARGE SCALE GENOMIC DNA]</scope>
    <source>
        <strain evidence="2 3">KOR34</strain>
    </source>
</reference>
<accession>A0A5C5V440</accession>
<comment type="caution">
    <text evidence="2">The sequence shown here is derived from an EMBL/GenBank/DDBJ whole genome shotgun (WGS) entry which is preliminary data.</text>
</comment>
<evidence type="ECO:0000256" key="1">
    <source>
        <dbReference type="SAM" id="MobiDB-lite"/>
    </source>
</evidence>
<dbReference type="Proteomes" id="UP000316714">
    <property type="component" value="Unassembled WGS sequence"/>
</dbReference>
<evidence type="ECO:0000313" key="2">
    <source>
        <dbReference type="EMBL" id="TWT32465.1"/>
    </source>
</evidence>
<organism evidence="2 3">
    <name type="scientific">Posidoniimonas corsicana</name>
    <dbReference type="NCBI Taxonomy" id="1938618"/>
    <lineage>
        <taxon>Bacteria</taxon>
        <taxon>Pseudomonadati</taxon>
        <taxon>Planctomycetota</taxon>
        <taxon>Planctomycetia</taxon>
        <taxon>Pirellulales</taxon>
        <taxon>Lacipirellulaceae</taxon>
        <taxon>Posidoniimonas</taxon>
    </lineage>
</organism>
<proteinExistence type="predicted"/>
<dbReference type="AlphaFoldDB" id="A0A5C5V440"/>
<feature type="compositionally biased region" description="Polar residues" evidence="1">
    <location>
        <begin position="1"/>
        <end position="12"/>
    </location>
</feature>
<evidence type="ECO:0008006" key="4">
    <source>
        <dbReference type="Google" id="ProtNLM"/>
    </source>
</evidence>
<sequence>MRSFTIGPSQYGGSAGQPKGDAPPFAPRRPTLYNDSMPARHSKLSRFAVPLVLLAGLLAPAPCSAGGGPENVLLVVNQNSEDSLTVANYYTRLRNIPPQNVLYLDWAGSAVQINGKAFREKILQPVIDAIEGRRLVAQIDYVVYSCDLPTRVNFQDFFPDEKFPKQMRPIASITGATYLWQYVLQESPTLMAMNTNWYVPDGTSQNLAKCTALANAPSQGFRSRYAWQRGGKRTDDLTKGPRYFLSTVLGVTQAMGNSVEEIARCLVTATSADASRPDGAFYYMHNTDVRSRARDQCFAPVAAVLRDEGAKVAVQKGMLPTGKRDVVGLTSGFRKANVPANLSVRPGAICDNLTSFGGVLEKDLGQTTLPEFIRAGAAGASGTVTEPLAIQAKFPLATIHLHYYRGCSLAEAYYQSVAAPYQLLIVGDPLCQPWADPPECGAGDLVDGKVVKGPLTLRPRLSGASQECEVHIDGRLLAMIRRGGEMTIDSTKLPDGRHEVRLVAVRDDPIETRGSTSAQILVDNTEGGDLTLTSFPDQRAASDETLRLRVAGDVKLGVVMQNSRVIGQLKGEPPELQVKAGDLGRGPVRLQAVDPVTSSRSAPIWVWVE</sequence>
<keyword evidence="3" id="KW-1185">Reference proteome</keyword>
<dbReference type="EMBL" id="SIHJ01000003">
    <property type="protein sequence ID" value="TWT32465.1"/>
    <property type="molecule type" value="Genomic_DNA"/>
</dbReference>